<keyword evidence="1" id="KW-0472">Membrane</keyword>
<evidence type="ECO:0000256" key="1">
    <source>
        <dbReference type="SAM" id="Phobius"/>
    </source>
</evidence>
<dbReference type="InterPro" id="IPR003832">
    <property type="entry name" value="DUF212"/>
</dbReference>
<gene>
    <name evidence="2" type="ORF">FPZ49_27570</name>
</gene>
<organism evidence="2 3">
    <name type="scientific">Paenibacillus cremeus</name>
    <dbReference type="NCBI Taxonomy" id="2163881"/>
    <lineage>
        <taxon>Bacteria</taxon>
        <taxon>Bacillati</taxon>
        <taxon>Bacillota</taxon>
        <taxon>Bacilli</taxon>
        <taxon>Bacillales</taxon>
        <taxon>Paenibacillaceae</taxon>
        <taxon>Paenibacillus</taxon>
    </lineage>
</organism>
<dbReference type="Proteomes" id="UP000317036">
    <property type="component" value="Unassembled WGS sequence"/>
</dbReference>
<dbReference type="PANTHER" id="PTHR31446">
    <property type="entry name" value="ACID PHOSPHATASE/VANADIUM-DEPENDENT HALOPEROXIDASE-RELATED PROTEIN"/>
    <property type="match status" value="1"/>
</dbReference>
<dbReference type="Pfam" id="PF02681">
    <property type="entry name" value="DUF212"/>
    <property type="match status" value="1"/>
</dbReference>
<dbReference type="RefSeq" id="WP_144853213.1">
    <property type="nucleotide sequence ID" value="NZ_VNJI01000049.1"/>
</dbReference>
<dbReference type="AlphaFoldDB" id="A0A559K3L3"/>
<sequence length="166" mass="18181">MNRALWTSIAGIAAAQVLKIPSNMKENGGRWEWRDMFRTGGMPSSHAAGVVSLATYIGMKKGFASSSFAIASTLSLVVMYDAMGIRRQAGLIATEVNELDEKVNKLSKQQMPHMPVEKDNELEERLGHLPAEVLGGALLGTFVGLGSFACETKRKRSALSWIKLRW</sequence>
<protein>
    <submittedName>
        <fullName evidence="2">Divergent PAP2 family protein</fullName>
    </submittedName>
</protein>
<dbReference type="EMBL" id="VNJI01000049">
    <property type="protein sequence ID" value="TVY06721.1"/>
    <property type="molecule type" value="Genomic_DNA"/>
</dbReference>
<keyword evidence="1" id="KW-1133">Transmembrane helix</keyword>
<evidence type="ECO:0000313" key="3">
    <source>
        <dbReference type="Proteomes" id="UP000317036"/>
    </source>
</evidence>
<evidence type="ECO:0000313" key="2">
    <source>
        <dbReference type="EMBL" id="TVY06721.1"/>
    </source>
</evidence>
<dbReference type="PANTHER" id="PTHR31446:SF29">
    <property type="entry name" value="ACID PHOSPHATASE_VANADIUM-DEPENDENT HALOPEROXIDASE-RELATED PROTEIN"/>
    <property type="match status" value="1"/>
</dbReference>
<keyword evidence="1" id="KW-0812">Transmembrane</keyword>
<dbReference type="OrthoDB" id="9792681at2"/>
<comment type="caution">
    <text evidence="2">The sequence shown here is derived from an EMBL/GenBank/DDBJ whole genome shotgun (WGS) entry which is preliminary data.</text>
</comment>
<reference evidence="2 3" key="1">
    <citation type="submission" date="2019-07" db="EMBL/GenBank/DDBJ databases">
        <authorList>
            <person name="Kim J."/>
        </authorList>
    </citation>
    <scope>NUCLEOTIDE SEQUENCE [LARGE SCALE GENOMIC DNA]</scope>
    <source>
        <strain evidence="2 3">JC52</strain>
    </source>
</reference>
<name>A0A559K3L3_9BACL</name>
<feature type="transmembrane region" description="Helical" evidence="1">
    <location>
        <begin position="62"/>
        <end position="80"/>
    </location>
</feature>
<accession>A0A559K3L3</accession>
<keyword evidence="3" id="KW-1185">Reference proteome</keyword>
<proteinExistence type="predicted"/>